<sequence length="318" mass="33959">MRRCSLLLAVLAGALLESGAARAHGQAPVAPDAVFISFAPDLILVAILLLVHLAYGQGVFPTWRRAGRKAGLAASHLGLFAAGEVALLLALVSPLESLSGTLLSAHMVQHVLLIAVAPPLLVLGRPEVALLWAMGGRVGRSRIFRLVLAGWRAGETPMRAAAIHSAVVLAWHVPAAFDAAIDVPWLHDLEHLTFFLSAMLFFSALLKAARTPQGAALGALASLITLIYSGMFAAILTFAPRPLYDRYVATWLWGMTALEDQQLAGLIMWVPTGFVYLGVGLALFARMLTLLDGSGAARRRERRQGLPQHREAGEPDPA</sequence>
<keyword evidence="8" id="KW-0732">Signal</keyword>
<dbReference type="EMBL" id="SMAI01000006">
    <property type="protein sequence ID" value="TCT04699.1"/>
    <property type="molecule type" value="Genomic_DNA"/>
</dbReference>
<feature type="transmembrane region" description="Helical" evidence="7">
    <location>
        <begin position="33"/>
        <end position="51"/>
    </location>
</feature>
<proteinExistence type="predicted"/>
<keyword evidence="4 7" id="KW-1133">Transmembrane helix</keyword>
<dbReference type="GO" id="GO:0005886">
    <property type="term" value="C:plasma membrane"/>
    <property type="evidence" value="ECO:0007669"/>
    <property type="project" value="UniProtKB-SubCell"/>
</dbReference>
<feature type="compositionally biased region" description="Basic and acidic residues" evidence="6">
    <location>
        <begin position="308"/>
        <end position="318"/>
    </location>
</feature>
<evidence type="ECO:0000256" key="6">
    <source>
        <dbReference type="SAM" id="MobiDB-lite"/>
    </source>
</evidence>
<feature type="transmembrane region" description="Helical" evidence="7">
    <location>
        <begin position="72"/>
        <end position="92"/>
    </location>
</feature>
<keyword evidence="10" id="KW-1185">Reference proteome</keyword>
<dbReference type="InterPro" id="IPR019108">
    <property type="entry name" value="Caa3_assmbl_CtaG-rel"/>
</dbReference>
<dbReference type="Proteomes" id="UP000294664">
    <property type="component" value="Unassembled WGS sequence"/>
</dbReference>
<evidence type="ECO:0000256" key="2">
    <source>
        <dbReference type="ARBA" id="ARBA00022475"/>
    </source>
</evidence>
<name>A0A4R3LY27_9HYPH</name>
<evidence type="ECO:0000256" key="3">
    <source>
        <dbReference type="ARBA" id="ARBA00022692"/>
    </source>
</evidence>
<dbReference type="Pfam" id="PF09678">
    <property type="entry name" value="Caa3_CtaG"/>
    <property type="match status" value="1"/>
</dbReference>
<accession>A0A4R3LY27</accession>
<feature type="transmembrane region" description="Helical" evidence="7">
    <location>
        <begin position="189"/>
        <end position="209"/>
    </location>
</feature>
<evidence type="ECO:0000256" key="5">
    <source>
        <dbReference type="ARBA" id="ARBA00023136"/>
    </source>
</evidence>
<comment type="subcellular location">
    <subcellularLocation>
        <location evidence="1">Cell membrane</location>
        <topology evidence="1">Multi-pass membrane protein</topology>
    </subcellularLocation>
</comment>
<evidence type="ECO:0000313" key="10">
    <source>
        <dbReference type="Proteomes" id="UP000294664"/>
    </source>
</evidence>
<feature type="chain" id="PRO_5020276458" evidence="8">
    <location>
        <begin position="24"/>
        <end position="318"/>
    </location>
</feature>
<feature type="region of interest" description="Disordered" evidence="6">
    <location>
        <begin position="299"/>
        <end position="318"/>
    </location>
</feature>
<reference evidence="9 10" key="1">
    <citation type="submission" date="2019-03" db="EMBL/GenBank/DDBJ databases">
        <title>Genomic Encyclopedia of Type Strains, Phase IV (KMG-IV): sequencing the most valuable type-strain genomes for metagenomic binning, comparative biology and taxonomic classification.</title>
        <authorList>
            <person name="Goeker M."/>
        </authorList>
    </citation>
    <scope>NUCLEOTIDE SEQUENCE [LARGE SCALE GENOMIC DNA]</scope>
    <source>
        <strain evidence="9 10">DSM 9035</strain>
    </source>
</reference>
<feature type="transmembrane region" description="Helical" evidence="7">
    <location>
        <begin position="216"/>
        <end position="239"/>
    </location>
</feature>
<evidence type="ECO:0000313" key="9">
    <source>
        <dbReference type="EMBL" id="TCT04699.1"/>
    </source>
</evidence>
<comment type="caution">
    <text evidence="9">The sequence shown here is derived from an EMBL/GenBank/DDBJ whole genome shotgun (WGS) entry which is preliminary data.</text>
</comment>
<feature type="transmembrane region" description="Helical" evidence="7">
    <location>
        <begin position="156"/>
        <end position="177"/>
    </location>
</feature>
<keyword evidence="5 7" id="KW-0472">Membrane</keyword>
<gene>
    <name evidence="9" type="ORF">EDC64_106131</name>
</gene>
<keyword evidence="2" id="KW-1003">Cell membrane</keyword>
<keyword evidence="3 7" id="KW-0812">Transmembrane</keyword>
<organism evidence="9 10">
    <name type="scientific">Aquabacter spiritensis</name>
    <dbReference type="NCBI Taxonomy" id="933073"/>
    <lineage>
        <taxon>Bacteria</taxon>
        <taxon>Pseudomonadati</taxon>
        <taxon>Pseudomonadota</taxon>
        <taxon>Alphaproteobacteria</taxon>
        <taxon>Hyphomicrobiales</taxon>
        <taxon>Xanthobacteraceae</taxon>
        <taxon>Aquabacter</taxon>
    </lineage>
</organism>
<dbReference type="OrthoDB" id="259025at2"/>
<evidence type="ECO:0000256" key="7">
    <source>
        <dbReference type="SAM" id="Phobius"/>
    </source>
</evidence>
<evidence type="ECO:0000256" key="1">
    <source>
        <dbReference type="ARBA" id="ARBA00004651"/>
    </source>
</evidence>
<feature type="transmembrane region" description="Helical" evidence="7">
    <location>
        <begin position="112"/>
        <end position="135"/>
    </location>
</feature>
<protein>
    <submittedName>
        <fullName evidence="9">Cytochrome c oxidase assembly factor CtaG</fullName>
    </submittedName>
</protein>
<feature type="transmembrane region" description="Helical" evidence="7">
    <location>
        <begin position="266"/>
        <end position="291"/>
    </location>
</feature>
<evidence type="ECO:0000256" key="4">
    <source>
        <dbReference type="ARBA" id="ARBA00022989"/>
    </source>
</evidence>
<evidence type="ECO:0000256" key="8">
    <source>
        <dbReference type="SAM" id="SignalP"/>
    </source>
</evidence>
<feature type="signal peptide" evidence="8">
    <location>
        <begin position="1"/>
        <end position="23"/>
    </location>
</feature>
<dbReference type="AlphaFoldDB" id="A0A4R3LY27"/>